<dbReference type="PANTHER" id="PTHR30204">
    <property type="entry name" value="REDOX-CYCLING DRUG-SENSING TRANSCRIPTIONAL ACTIVATOR SOXR"/>
    <property type="match status" value="1"/>
</dbReference>
<dbReference type="SMART" id="SM00422">
    <property type="entry name" value="HTH_MERR"/>
    <property type="match status" value="1"/>
</dbReference>
<keyword evidence="2" id="KW-0175">Coiled coil</keyword>
<keyword evidence="1" id="KW-0238">DNA-binding</keyword>
<evidence type="ECO:0000313" key="5">
    <source>
        <dbReference type="Proteomes" id="UP000481087"/>
    </source>
</evidence>
<dbReference type="AlphaFoldDB" id="A0A6L8USM2"/>
<dbReference type="GO" id="GO:0003677">
    <property type="term" value="F:DNA binding"/>
    <property type="evidence" value="ECO:0007669"/>
    <property type="project" value="UniProtKB-KW"/>
</dbReference>
<dbReference type="InterPro" id="IPR047057">
    <property type="entry name" value="MerR_fam"/>
</dbReference>
<dbReference type="EMBL" id="WTUZ01000007">
    <property type="protein sequence ID" value="MZQ81098.1"/>
    <property type="molecule type" value="Genomic_DNA"/>
</dbReference>
<sequence>MKIMENNFSSKQVSEKTGLSIHTLRYYEQIGLIDGIERDVNGYRKYSQSDIVWFQVLSYFRAMGMPIREMQEFFALNDSQVSPITARREFMETYRIKVIDQMKELENTLEKVDEKIIFFKNLEESDKLQKNPMKEI</sequence>
<feature type="coiled-coil region" evidence="2">
    <location>
        <begin position="95"/>
        <end position="122"/>
    </location>
</feature>
<proteinExistence type="predicted"/>
<dbReference type="CDD" id="cd01109">
    <property type="entry name" value="HTH_YyaN"/>
    <property type="match status" value="1"/>
</dbReference>
<gene>
    <name evidence="4" type="ORF">GQF01_02980</name>
</gene>
<dbReference type="PANTHER" id="PTHR30204:SF98">
    <property type="entry name" value="HTH-TYPE TRANSCRIPTIONAL REGULATOR ADHR"/>
    <property type="match status" value="1"/>
</dbReference>
<feature type="domain" description="HTH merR-type" evidence="3">
    <location>
        <begin position="7"/>
        <end position="76"/>
    </location>
</feature>
<dbReference type="PROSITE" id="PS50937">
    <property type="entry name" value="HTH_MERR_2"/>
    <property type="match status" value="1"/>
</dbReference>
<dbReference type="Pfam" id="PF13411">
    <property type="entry name" value="MerR_1"/>
    <property type="match status" value="1"/>
</dbReference>
<dbReference type="InterPro" id="IPR000551">
    <property type="entry name" value="MerR-type_HTH_dom"/>
</dbReference>
<name>A0A6L8USM2_9BACL</name>
<organism evidence="4 5">
    <name type="scientific">Paenibacillus silvestris</name>
    <dbReference type="NCBI Taxonomy" id="2606219"/>
    <lineage>
        <taxon>Bacteria</taxon>
        <taxon>Bacillati</taxon>
        <taxon>Bacillota</taxon>
        <taxon>Bacilli</taxon>
        <taxon>Bacillales</taxon>
        <taxon>Paenibacillaceae</taxon>
        <taxon>Paenibacillus</taxon>
    </lineage>
</organism>
<comment type="caution">
    <text evidence="4">The sequence shown here is derived from an EMBL/GenBank/DDBJ whole genome shotgun (WGS) entry which is preliminary data.</text>
</comment>
<evidence type="ECO:0000256" key="2">
    <source>
        <dbReference type="SAM" id="Coils"/>
    </source>
</evidence>
<dbReference type="InterPro" id="IPR009061">
    <property type="entry name" value="DNA-bd_dom_put_sf"/>
</dbReference>
<dbReference type="SUPFAM" id="SSF46955">
    <property type="entry name" value="Putative DNA-binding domain"/>
    <property type="match status" value="1"/>
</dbReference>
<dbReference type="GO" id="GO:0003700">
    <property type="term" value="F:DNA-binding transcription factor activity"/>
    <property type="evidence" value="ECO:0007669"/>
    <property type="project" value="InterPro"/>
</dbReference>
<dbReference type="Proteomes" id="UP000481087">
    <property type="component" value="Unassembled WGS sequence"/>
</dbReference>
<dbReference type="Gene3D" id="1.10.1660.10">
    <property type="match status" value="1"/>
</dbReference>
<evidence type="ECO:0000256" key="1">
    <source>
        <dbReference type="ARBA" id="ARBA00023125"/>
    </source>
</evidence>
<evidence type="ECO:0000313" key="4">
    <source>
        <dbReference type="EMBL" id="MZQ81098.1"/>
    </source>
</evidence>
<evidence type="ECO:0000259" key="3">
    <source>
        <dbReference type="PROSITE" id="PS50937"/>
    </source>
</evidence>
<reference evidence="4 5" key="1">
    <citation type="submission" date="2019-12" db="EMBL/GenBank/DDBJ databases">
        <title>Paenibacillus sp. nov. sp. isolated from soil.</title>
        <authorList>
            <person name="Kim J."/>
            <person name="Jeong S.E."/>
            <person name="Jung H.S."/>
            <person name="Jeon C.O."/>
        </authorList>
    </citation>
    <scope>NUCLEOTIDE SEQUENCE [LARGE SCALE GENOMIC DNA]</scope>
    <source>
        <strain evidence="4 5">5J-6</strain>
    </source>
</reference>
<protein>
    <submittedName>
        <fullName evidence="4">MerR family transcriptional regulator</fullName>
    </submittedName>
</protein>
<keyword evidence="5" id="KW-1185">Reference proteome</keyword>
<accession>A0A6L8USM2</accession>